<dbReference type="Proteomes" id="UP001363151">
    <property type="component" value="Unassembled WGS sequence"/>
</dbReference>
<dbReference type="InterPro" id="IPR000192">
    <property type="entry name" value="Aminotrans_V_dom"/>
</dbReference>
<dbReference type="PANTHER" id="PTHR43586">
    <property type="entry name" value="CYSTEINE DESULFURASE"/>
    <property type="match status" value="1"/>
</dbReference>
<evidence type="ECO:0000313" key="3">
    <source>
        <dbReference type="Proteomes" id="UP001363151"/>
    </source>
</evidence>
<dbReference type="SUPFAM" id="SSF53383">
    <property type="entry name" value="PLP-dependent transferases"/>
    <property type="match status" value="1"/>
</dbReference>
<protein>
    <submittedName>
        <fullName evidence="2">Cysteine desulfurase</fullName>
    </submittedName>
</protein>
<accession>A0ABR1G282</accession>
<name>A0ABR1G282_AURAN</name>
<dbReference type="Pfam" id="PF00266">
    <property type="entry name" value="Aminotran_5"/>
    <property type="match status" value="1"/>
</dbReference>
<gene>
    <name evidence="2" type="ORF">SO694_00017332</name>
</gene>
<keyword evidence="3" id="KW-1185">Reference proteome</keyword>
<sequence>MALRTTLQNAASRGFRRSLYVRRAAPFSANAVAEEATPPYVLLPQDDASPARVASLLDAHGLVVIHDLVRGDALEHFSSSLREHTSEVLAACEGVPLGVGSARSFEEVVLRSPGRYDVPHDFAALEKHGALDRVEALARAALGDDCERAFCGTVLARPGSPAQEWHADSLHESEAERPAQLLNVLVALDDIAVPMGPTELLPGSHQRTNHRAEARRHRPRFDEAIVYQHASHGPALLGMDEGAVFRAVVPRGGGVIFDDRILHRGGANASADDRWVGYLSYLRRGFSADTHFEAFRRLRDLVAAAPDVPTVRAEFPGLAAVGENALLDGASGSQVHASVLDAVREALVFAAANLGGAYPSSAKVLDTVVAARAAAADLFGCEPAEVVFGNNATSLVLRASRALARTWDAGDNIVLSSLDHDCNAGPWAWAARDAGVRVRWIPVKGDGCLDVDALEALVDARTRLVACGYASNGLGSVTDVSRVCGVARRAGAVSFVDAVHYAPHGLVDVALVGCDFLVLSPYKFFGPHCGALFGRRELLEALEPAKLRVADGGLPSDANCHMSKWEVGTQNFEALAGTTAAVDYLASLGDRFGGLAAGGRTRRERLVAGFGAIARHEHVLKRRFLAGAAKVPGLVVHGVADLGRLDERTCTFAVTKAGVDPERLTAALVDDHGVYCTYGNHYCTFWDDLGLDNATGATRLGFLHYNTAGDVDKALAALAAVE</sequence>
<dbReference type="Gene3D" id="3.90.1150.10">
    <property type="entry name" value="Aspartate Aminotransferase, domain 1"/>
    <property type="match status" value="1"/>
</dbReference>
<comment type="caution">
    <text evidence="2">The sequence shown here is derived from an EMBL/GenBank/DDBJ whole genome shotgun (WGS) entry which is preliminary data.</text>
</comment>
<dbReference type="EMBL" id="JBBJCI010000142">
    <property type="protein sequence ID" value="KAK7242538.1"/>
    <property type="molecule type" value="Genomic_DNA"/>
</dbReference>
<dbReference type="InterPro" id="IPR015422">
    <property type="entry name" value="PyrdxlP-dep_Trfase_small"/>
</dbReference>
<dbReference type="SUPFAM" id="SSF51197">
    <property type="entry name" value="Clavaminate synthase-like"/>
    <property type="match status" value="1"/>
</dbReference>
<dbReference type="Gene3D" id="2.60.120.620">
    <property type="entry name" value="q2cbj1_9rhob like domain"/>
    <property type="match status" value="1"/>
</dbReference>
<dbReference type="InterPro" id="IPR015424">
    <property type="entry name" value="PyrdxlP-dep_Trfase"/>
</dbReference>
<dbReference type="InterPro" id="IPR011340">
    <property type="entry name" value="Cys_dSase-rel"/>
</dbReference>
<reference evidence="2 3" key="1">
    <citation type="submission" date="2024-03" db="EMBL/GenBank/DDBJ databases">
        <title>Aureococcus anophagefferens CCMP1851 and Kratosvirus quantuckense: Draft genome of a second virus-susceptible host strain in the model system.</title>
        <authorList>
            <person name="Chase E."/>
            <person name="Truchon A.R."/>
            <person name="Schepens W."/>
            <person name="Wilhelm S.W."/>
        </authorList>
    </citation>
    <scope>NUCLEOTIDE SEQUENCE [LARGE SCALE GENOMIC DNA]</scope>
    <source>
        <strain evidence="2 3">CCMP1851</strain>
    </source>
</reference>
<dbReference type="InterPro" id="IPR015421">
    <property type="entry name" value="PyrdxlP-dep_Trfase_major"/>
</dbReference>
<evidence type="ECO:0000259" key="1">
    <source>
        <dbReference type="Pfam" id="PF00266"/>
    </source>
</evidence>
<feature type="domain" description="Aminotransferase class V" evidence="1">
    <location>
        <begin position="326"/>
        <end position="589"/>
    </location>
</feature>
<organism evidence="2 3">
    <name type="scientific">Aureococcus anophagefferens</name>
    <name type="common">Harmful bloom alga</name>
    <dbReference type="NCBI Taxonomy" id="44056"/>
    <lineage>
        <taxon>Eukaryota</taxon>
        <taxon>Sar</taxon>
        <taxon>Stramenopiles</taxon>
        <taxon>Ochrophyta</taxon>
        <taxon>Pelagophyceae</taxon>
        <taxon>Pelagomonadales</taxon>
        <taxon>Pelagomonadaceae</taxon>
        <taxon>Aureococcus</taxon>
    </lineage>
</organism>
<proteinExistence type="predicted"/>
<dbReference type="NCBIfam" id="TIGR01976">
    <property type="entry name" value="am_tr_V_VC1184"/>
    <property type="match status" value="1"/>
</dbReference>
<dbReference type="PANTHER" id="PTHR43586:SF21">
    <property type="entry name" value="PYRIDOXAL PHOSPHATE (PLP)-DEPENDENT ASPARTATE AMINOTRANSFERASE SUPERFAMILY"/>
    <property type="match status" value="1"/>
</dbReference>
<dbReference type="InterPro" id="IPR008775">
    <property type="entry name" value="Phytyl_CoA_dOase-like"/>
</dbReference>
<evidence type="ECO:0000313" key="2">
    <source>
        <dbReference type="EMBL" id="KAK7242538.1"/>
    </source>
</evidence>
<dbReference type="Gene3D" id="3.40.640.10">
    <property type="entry name" value="Type I PLP-dependent aspartate aminotransferase-like (Major domain)"/>
    <property type="match status" value="1"/>
</dbReference>
<dbReference type="Pfam" id="PF05721">
    <property type="entry name" value="PhyH"/>
    <property type="match status" value="1"/>
</dbReference>